<gene>
    <name evidence="2" type="ORF">IAA72_03855</name>
</gene>
<dbReference type="GO" id="GO:0061504">
    <property type="term" value="P:cyclic threonylcarbamoyladenosine biosynthetic process"/>
    <property type="evidence" value="ECO:0007669"/>
    <property type="project" value="TreeGrafter"/>
</dbReference>
<dbReference type="PANTHER" id="PTHR43267:SF1">
    <property type="entry name" value="TRNA THREONYLCARBAMOYLADENOSINE DEHYDRATASE"/>
    <property type="match status" value="1"/>
</dbReference>
<protein>
    <submittedName>
        <fullName evidence="2">tRNA threonylcarbamoyladenosine dehydratase</fullName>
    </submittedName>
</protein>
<organism evidence="2 3">
    <name type="scientific">Candidatus Ornithospirochaeta stercoravium</name>
    <dbReference type="NCBI Taxonomy" id="2840897"/>
    <lineage>
        <taxon>Bacteria</taxon>
        <taxon>Pseudomonadati</taxon>
        <taxon>Spirochaetota</taxon>
        <taxon>Spirochaetia</taxon>
        <taxon>Spirochaetales</taxon>
        <taxon>Spirochaetaceae</taxon>
        <taxon>Spirochaetaceae incertae sedis</taxon>
        <taxon>Candidatus Ornithospirochaeta</taxon>
    </lineage>
</organism>
<dbReference type="Gene3D" id="3.40.50.720">
    <property type="entry name" value="NAD(P)-binding Rossmann-like Domain"/>
    <property type="match status" value="1"/>
</dbReference>
<sequence length="257" mass="27978">MNKQFQRISRLIGEENVMLLSGKTVSIAGIGAVGGFAVEMLARCGIGHIRILDFDTVSETNINRQIIALHSTIGMLKTDVMKKRILDINPDCHVEAFPEVLTDENHYKLFDGADIVLDCIDSVGAKISLLSDAYHSGIPIVSSMGAALRRNASLVRTADIMDTWGCPLARQIRSGLRKQGVGKGIESVFSPEKVDFNYIDPDEDEEAETAESGRKRRVLGSLPIVTAVFGELMADLALRKLLPNGTLDGRAEGNARK</sequence>
<proteinExistence type="predicted"/>
<dbReference type="Proteomes" id="UP000810292">
    <property type="component" value="Unassembled WGS sequence"/>
</dbReference>
<dbReference type="GO" id="GO:0061503">
    <property type="term" value="F:tRNA threonylcarbamoyladenosine dehydratase"/>
    <property type="evidence" value="ECO:0007669"/>
    <property type="project" value="TreeGrafter"/>
</dbReference>
<comment type="caution">
    <text evidence="2">The sequence shown here is derived from an EMBL/GenBank/DDBJ whole genome shotgun (WGS) entry which is preliminary data.</text>
</comment>
<evidence type="ECO:0000313" key="2">
    <source>
        <dbReference type="EMBL" id="MBO8468901.1"/>
    </source>
</evidence>
<reference evidence="2" key="2">
    <citation type="journal article" date="2021" name="PeerJ">
        <title>Extensive microbial diversity within the chicken gut microbiome revealed by metagenomics and culture.</title>
        <authorList>
            <person name="Gilroy R."/>
            <person name="Ravi A."/>
            <person name="Getino M."/>
            <person name="Pursley I."/>
            <person name="Horton D.L."/>
            <person name="Alikhan N.F."/>
            <person name="Baker D."/>
            <person name="Gharbi K."/>
            <person name="Hall N."/>
            <person name="Watson M."/>
            <person name="Adriaenssens E.M."/>
            <person name="Foster-Nyarko E."/>
            <person name="Jarju S."/>
            <person name="Secka A."/>
            <person name="Antonio M."/>
            <person name="Oren A."/>
            <person name="Chaudhuri R.R."/>
            <person name="La Ragione R."/>
            <person name="Hildebrand F."/>
            <person name="Pallen M.J."/>
        </authorList>
    </citation>
    <scope>NUCLEOTIDE SEQUENCE</scope>
    <source>
        <strain evidence="2">14700</strain>
    </source>
</reference>
<evidence type="ECO:0000313" key="3">
    <source>
        <dbReference type="Proteomes" id="UP000810292"/>
    </source>
</evidence>
<accession>A0A9D9NCX3</accession>
<name>A0A9D9NCX3_9SPIO</name>
<dbReference type="Pfam" id="PF00899">
    <property type="entry name" value="ThiF"/>
    <property type="match status" value="1"/>
</dbReference>
<dbReference type="GO" id="GO:0008641">
    <property type="term" value="F:ubiquitin-like modifier activating enzyme activity"/>
    <property type="evidence" value="ECO:0007669"/>
    <property type="project" value="InterPro"/>
</dbReference>
<dbReference type="EMBL" id="JADIMF010000061">
    <property type="protein sequence ID" value="MBO8468901.1"/>
    <property type="molecule type" value="Genomic_DNA"/>
</dbReference>
<evidence type="ECO:0000259" key="1">
    <source>
        <dbReference type="Pfam" id="PF00899"/>
    </source>
</evidence>
<dbReference type="CDD" id="cd00755">
    <property type="entry name" value="YgdL_like"/>
    <property type="match status" value="1"/>
</dbReference>
<reference evidence="2" key="1">
    <citation type="submission" date="2020-10" db="EMBL/GenBank/DDBJ databases">
        <authorList>
            <person name="Gilroy R."/>
        </authorList>
    </citation>
    <scope>NUCLEOTIDE SEQUENCE</scope>
    <source>
        <strain evidence="2">14700</strain>
    </source>
</reference>
<dbReference type="InterPro" id="IPR035985">
    <property type="entry name" value="Ubiquitin-activating_enz"/>
</dbReference>
<dbReference type="InterPro" id="IPR045886">
    <property type="entry name" value="ThiF/MoeB/HesA"/>
</dbReference>
<dbReference type="SUPFAM" id="SSF69572">
    <property type="entry name" value="Activating enzymes of the ubiquitin-like proteins"/>
    <property type="match status" value="1"/>
</dbReference>
<feature type="domain" description="THIF-type NAD/FAD binding fold" evidence="1">
    <location>
        <begin position="10"/>
        <end position="244"/>
    </location>
</feature>
<dbReference type="AlphaFoldDB" id="A0A9D9NCX3"/>
<dbReference type="PANTHER" id="PTHR43267">
    <property type="entry name" value="TRNA THREONYLCARBAMOYLADENOSINE DEHYDRATASE"/>
    <property type="match status" value="1"/>
</dbReference>
<dbReference type="InterPro" id="IPR000594">
    <property type="entry name" value="ThiF_NAD_FAD-bd"/>
</dbReference>